<protein>
    <submittedName>
        <fullName evidence="2">Uncharacterized protein</fullName>
    </submittedName>
</protein>
<evidence type="ECO:0000313" key="2">
    <source>
        <dbReference type="EMBL" id="EQC35046.1"/>
    </source>
</evidence>
<organism evidence="2 3">
    <name type="scientific">Saprolegnia diclina (strain VS20)</name>
    <dbReference type="NCBI Taxonomy" id="1156394"/>
    <lineage>
        <taxon>Eukaryota</taxon>
        <taxon>Sar</taxon>
        <taxon>Stramenopiles</taxon>
        <taxon>Oomycota</taxon>
        <taxon>Saprolegniomycetes</taxon>
        <taxon>Saprolegniales</taxon>
        <taxon>Saprolegniaceae</taxon>
        <taxon>Saprolegnia</taxon>
    </lineage>
</organism>
<feature type="transmembrane region" description="Helical" evidence="1">
    <location>
        <begin position="163"/>
        <end position="184"/>
    </location>
</feature>
<dbReference type="Proteomes" id="UP000030762">
    <property type="component" value="Unassembled WGS sequence"/>
</dbReference>
<feature type="transmembrane region" description="Helical" evidence="1">
    <location>
        <begin position="284"/>
        <end position="305"/>
    </location>
</feature>
<evidence type="ECO:0000313" key="3">
    <source>
        <dbReference type="Proteomes" id="UP000030762"/>
    </source>
</evidence>
<feature type="transmembrane region" description="Helical" evidence="1">
    <location>
        <begin position="237"/>
        <end position="258"/>
    </location>
</feature>
<keyword evidence="1" id="KW-0472">Membrane</keyword>
<accession>T0QK18</accession>
<keyword evidence="1" id="KW-0812">Transmembrane</keyword>
<reference evidence="2 3" key="1">
    <citation type="submission" date="2012-04" db="EMBL/GenBank/DDBJ databases">
        <title>The Genome Sequence of Saprolegnia declina VS20.</title>
        <authorList>
            <consortium name="The Broad Institute Genome Sequencing Platform"/>
            <person name="Russ C."/>
            <person name="Nusbaum C."/>
            <person name="Tyler B."/>
            <person name="van West P."/>
            <person name="Dieguez-Uribeondo J."/>
            <person name="de Bruijn I."/>
            <person name="Tripathy S."/>
            <person name="Jiang R."/>
            <person name="Young S.K."/>
            <person name="Zeng Q."/>
            <person name="Gargeya S."/>
            <person name="Fitzgerald M."/>
            <person name="Haas B."/>
            <person name="Abouelleil A."/>
            <person name="Alvarado L."/>
            <person name="Arachchi H.M."/>
            <person name="Berlin A."/>
            <person name="Chapman S.B."/>
            <person name="Goldberg J."/>
            <person name="Griggs A."/>
            <person name="Gujja S."/>
            <person name="Hansen M."/>
            <person name="Howarth C."/>
            <person name="Imamovic A."/>
            <person name="Larimer J."/>
            <person name="McCowen C."/>
            <person name="Montmayeur A."/>
            <person name="Murphy C."/>
            <person name="Neiman D."/>
            <person name="Pearson M."/>
            <person name="Priest M."/>
            <person name="Roberts A."/>
            <person name="Saif S."/>
            <person name="Shea T."/>
            <person name="Sisk P."/>
            <person name="Sykes S."/>
            <person name="Wortman J."/>
            <person name="Nusbaum C."/>
            <person name="Birren B."/>
        </authorList>
    </citation>
    <scope>NUCLEOTIDE SEQUENCE [LARGE SCALE GENOMIC DNA]</scope>
    <source>
        <strain evidence="2 3">VS20</strain>
    </source>
</reference>
<keyword evidence="3" id="KW-1185">Reference proteome</keyword>
<dbReference type="AlphaFoldDB" id="T0QK18"/>
<feature type="transmembrane region" description="Helical" evidence="1">
    <location>
        <begin position="196"/>
        <end position="217"/>
    </location>
</feature>
<dbReference type="EMBL" id="JH767152">
    <property type="protein sequence ID" value="EQC35046.1"/>
    <property type="molecule type" value="Genomic_DNA"/>
</dbReference>
<feature type="transmembrane region" description="Helical" evidence="1">
    <location>
        <begin position="83"/>
        <end position="101"/>
    </location>
</feature>
<gene>
    <name evidence="2" type="ORF">SDRG_07286</name>
</gene>
<feature type="transmembrane region" description="Helical" evidence="1">
    <location>
        <begin position="122"/>
        <end position="143"/>
    </location>
</feature>
<dbReference type="RefSeq" id="XP_008611330.1">
    <property type="nucleotide sequence ID" value="XM_008613108.1"/>
</dbReference>
<dbReference type="OrthoDB" id="2155462at2759"/>
<dbReference type="VEuPathDB" id="FungiDB:SDRG_07286"/>
<dbReference type="GeneID" id="19948013"/>
<keyword evidence="1" id="KW-1133">Transmembrane helix</keyword>
<dbReference type="OMA" id="RAFVIFQ"/>
<proteinExistence type="predicted"/>
<name>T0QK18_SAPDV</name>
<dbReference type="InParanoid" id="T0QK18"/>
<sequence length="362" mass="38905">MRAVGWIGSLAITLGTCALIGPALMAWKPPARCVHAPYPLAPADGADDGFVRTGIVGMDNFLCIFTHFFLDSQASPIPSRVEMTNHLLSSALLGVALFMGLESTRQRARGPCAWPALTATMYQLLGISVVLPMMWIPSFLYSYPQSLGKAVAVPLPVHELTLGASPLLVTIAFGTAAFGAIFFVMIHSTGLDFQRAFVIFQFWPSVFPLLLPLLRVLVSNPSTKASATTVSRVASGLYRLFALALTLHHWTFLVAPLVRRGSVAPLRDLSAFLLSMPLDANQAIPLWFLLVDAISLTTSMALLVVSESSSAHGLGRAARSLVLFMLATIALGPGAAFSLFCASREDGIRAEHWNAPKKSKRS</sequence>
<feature type="transmembrane region" description="Helical" evidence="1">
    <location>
        <begin position="317"/>
        <end position="342"/>
    </location>
</feature>
<evidence type="ECO:0000256" key="1">
    <source>
        <dbReference type="SAM" id="Phobius"/>
    </source>
</evidence>